<dbReference type="GO" id="GO:0004423">
    <property type="term" value="F:iduronate-2-sulfatase activity"/>
    <property type="evidence" value="ECO:0007669"/>
    <property type="project" value="InterPro"/>
</dbReference>
<dbReference type="SUPFAM" id="SSF53649">
    <property type="entry name" value="Alkaline phosphatase-like"/>
    <property type="match status" value="1"/>
</dbReference>
<dbReference type="InterPro" id="IPR017850">
    <property type="entry name" value="Alkaline_phosphatase_core_sf"/>
</dbReference>
<dbReference type="Gene3D" id="3.40.720.10">
    <property type="entry name" value="Alkaline Phosphatase, subunit A"/>
    <property type="match status" value="1"/>
</dbReference>
<dbReference type="PANTHER" id="PTHR45953">
    <property type="entry name" value="IDURONATE 2-SULFATASE"/>
    <property type="match status" value="1"/>
</dbReference>
<feature type="domain" description="Sulfatase N-terminal" evidence="8">
    <location>
        <begin position="26"/>
        <end position="383"/>
    </location>
</feature>
<dbReference type="PANTHER" id="PTHR45953:SF1">
    <property type="entry name" value="IDURONATE 2-SULFATASE"/>
    <property type="match status" value="1"/>
</dbReference>
<evidence type="ECO:0000256" key="2">
    <source>
        <dbReference type="ARBA" id="ARBA00008779"/>
    </source>
</evidence>
<keyword evidence="6" id="KW-0106">Calcium</keyword>
<reference evidence="9 10" key="1">
    <citation type="submission" date="2019-04" db="EMBL/GenBank/DDBJ databases">
        <authorList>
            <person name="Van Vliet M D."/>
        </authorList>
    </citation>
    <scope>NUCLEOTIDE SEQUENCE [LARGE SCALE GENOMIC DNA]</scope>
    <source>
        <strain evidence="9 10">F1</strain>
    </source>
</reference>
<evidence type="ECO:0000256" key="6">
    <source>
        <dbReference type="ARBA" id="ARBA00022837"/>
    </source>
</evidence>
<dbReference type="GO" id="GO:0005737">
    <property type="term" value="C:cytoplasm"/>
    <property type="evidence" value="ECO:0007669"/>
    <property type="project" value="TreeGrafter"/>
</dbReference>
<dbReference type="AlphaFoldDB" id="A0A6C2U4Q9"/>
<evidence type="ECO:0000313" key="10">
    <source>
        <dbReference type="Proteomes" id="UP000366872"/>
    </source>
</evidence>
<evidence type="ECO:0000256" key="1">
    <source>
        <dbReference type="ARBA" id="ARBA00001913"/>
    </source>
</evidence>
<dbReference type="Pfam" id="PF00884">
    <property type="entry name" value="Sulfatase"/>
    <property type="match status" value="1"/>
</dbReference>
<name>A0A6C2U4Q9_PONDE</name>
<comment type="cofactor">
    <cofactor evidence="1">
        <name>Ca(2+)</name>
        <dbReference type="ChEBI" id="CHEBI:29108"/>
    </cofactor>
</comment>
<evidence type="ECO:0000313" key="9">
    <source>
        <dbReference type="EMBL" id="VGO14885.1"/>
    </source>
</evidence>
<evidence type="ECO:0000256" key="4">
    <source>
        <dbReference type="ARBA" id="ARBA00022729"/>
    </source>
</evidence>
<keyword evidence="4 7" id="KW-0732">Signal</keyword>
<dbReference type="InterPro" id="IPR000917">
    <property type="entry name" value="Sulfatase_N"/>
</dbReference>
<organism evidence="9 10">
    <name type="scientific">Pontiella desulfatans</name>
    <dbReference type="NCBI Taxonomy" id="2750659"/>
    <lineage>
        <taxon>Bacteria</taxon>
        <taxon>Pseudomonadati</taxon>
        <taxon>Kiritimatiellota</taxon>
        <taxon>Kiritimatiellia</taxon>
        <taxon>Kiritimatiellales</taxon>
        <taxon>Pontiellaceae</taxon>
        <taxon>Pontiella</taxon>
    </lineage>
</organism>
<dbReference type="InterPro" id="IPR035874">
    <property type="entry name" value="IDS"/>
</dbReference>
<dbReference type="GO" id="GO:0046872">
    <property type="term" value="F:metal ion binding"/>
    <property type="evidence" value="ECO:0007669"/>
    <property type="project" value="UniProtKB-KW"/>
</dbReference>
<gene>
    <name evidence="9" type="primary">betC_58</name>
    <name evidence="9" type="ORF">PDESU_03455</name>
</gene>
<dbReference type="EMBL" id="CAAHFG010000002">
    <property type="protein sequence ID" value="VGO14885.1"/>
    <property type="molecule type" value="Genomic_DNA"/>
</dbReference>
<sequence>MSNLSKMVALPLLCLSVVHGQAAKPKNVVFIAIDDLNTDLGCYGHELVKTPNMDRLAKMGVQFNNAYCQQPLCGPSRVSIMSGLRPNTTDCFALGDNIRRKRPETVTLGQFFQNKGYYVGRVGKIYHYGNPSQIGTNGNDDELSWQERFNPQGIDSLQEDEIIRYPGGKKGNPDKKENLGISMAWWDPVSQDEEHTDGMVASRAIEMIERNKDKPFFVAAGFFNPHCPYVAPKKYFDLYPFESITMPDVEQSRKDLEDVPPMAIQRDSGKKWPFWIGDKITVDEARKCKQAYFACISFVDAQIGRIMDALEKNNLMDDTLIVVWSDHGYFLGEKGLWYKRKNFERSLRVPLIIAGGGVKAQAQACNRPVELLDMYPTIVEHTGFEVPSVLEGESLVPLMNDPSAKWDKPAISQVIHTRGTAFGFSLRNQRWRYTEWKKGEAGRELYDHVNDPDEVNNLAENPEYAALVKKLSAQLEPYVDTMNMAPKPPKKTGKSKG</sequence>
<accession>A0A6C2U4Q9</accession>
<proteinExistence type="inferred from homology"/>
<feature type="chain" id="PRO_5028859112" evidence="7">
    <location>
        <begin position="23"/>
        <end position="497"/>
    </location>
</feature>
<evidence type="ECO:0000259" key="8">
    <source>
        <dbReference type="Pfam" id="PF00884"/>
    </source>
</evidence>
<feature type="signal peptide" evidence="7">
    <location>
        <begin position="1"/>
        <end position="22"/>
    </location>
</feature>
<dbReference type="Proteomes" id="UP000366872">
    <property type="component" value="Unassembled WGS sequence"/>
</dbReference>
<protein>
    <submittedName>
        <fullName evidence="9">Choline-sulfatase</fullName>
    </submittedName>
</protein>
<dbReference type="CDD" id="cd16030">
    <property type="entry name" value="iduronate-2-sulfatase"/>
    <property type="match status" value="1"/>
</dbReference>
<evidence type="ECO:0000256" key="3">
    <source>
        <dbReference type="ARBA" id="ARBA00022723"/>
    </source>
</evidence>
<comment type="similarity">
    <text evidence="2">Belongs to the sulfatase family.</text>
</comment>
<evidence type="ECO:0000256" key="5">
    <source>
        <dbReference type="ARBA" id="ARBA00022801"/>
    </source>
</evidence>
<keyword evidence="10" id="KW-1185">Reference proteome</keyword>
<keyword evidence="3" id="KW-0479">Metal-binding</keyword>
<evidence type="ECO:0000256" key="7">
    <source>
        <dbReference type="SAM" id="SignalP"/>
    </source>
</evidence>
<dbReference type="RefSeq" id="WP_222847213.1">
    <property type="nucleotide sequence ID" value="NZ_CAAHFG010000002.1"/>
</dbReference>
<keyword evidence="5" id="KW-0378">Hydrolase</keyword>